<sequence length="239" mass="25592">MDTEYSLRQLSFSGAVLVAGYLTVRVILPPNRTPADRAWRTDSLWFARSTVLVNLAAAAMSLLILYHAALAAAPAATRARLLCPAGGDAQRNPALFTWTPLTAAALLAILVGAPLRMGAFGGLGESFTFGLTRPRGGLVTTGLYAHVQHPSYTGMGLVAAACGAVFLRLDGGAAACLVPARWWPLVREWSAAACAGAGLLAVQQMATRVRQEEAMLRELFGKEWEEWHARTKRFVPGLF</sequence>
<dbReference type="AlphaFoldDB" id="A0A162K857"/>
<reference evidence="6 7" key="1">
    <citation type="journal article" date="2016" name="Genome Biol. Evol.">
        <title>Divergent and convergent evolution of fungal pathogenicity.</title>
        <authorList>
            <person name="Shang Y."/>
            <person name="Xiao G."/>
            <person name="Zheng P."/>
            <person name="Cen K."/>
            <person name="Zhan S."/>
            <person name="Wang C."/>
        </authorList>
    </citation>
    <scope>NUCLEOTIDE SEQUENCE [LARGE SCALE GENOMIC DNA]</scope>
    <source>
        <strain evidence="6 7">RCEF 1005</strain>
    </source>
</reference>
<organism evidence="6 7">
    <name type="scientific">Akanthomyces lecanii RCEF 1005</name>
    <dbReference type="NCBI Taxonomy" id="1081108"/>
    <lineage>
        <taxon>Eukaryota</taxon>
        <taxon>Fungi</taxon>
        <taxon>Dikarya</taxon>
        <taxon>Ascomycota</taxon>
        <taxon>Pezizomycotina</taxon>
        <taxon>Sordariomycetes</taxon>
        <taxon>Hypocreomycetidae</taxon>
        <taxon>Hypocreales</taxon>
        <taxon>Cordycipitaceae</taxon>
        <taxon>Akanthomyces</taxon>
        <taxon>Cordyceps confragosa</taxon>
    </lineage>
</organism>
<feature type="transmembrane region" description="Helical" evidence="5">
    <location>
        <begin position="12"/>
        <end position="30"/>
    </location>
</feature>
<dbReference type="GO" id="GO:0005789">
    <property type="term" value="C:endoplasmic reticulum membrane"/>
    <property type="evidence" value="ECO:0007669"/>
    <property type="project" value="UniProtKB-SubCell"/>
</dbReference>
<proteinExistence type="inferred from homology"/>
<feature type="transmembrane region" description="Helical" evidence="5">
    <location>
        <begin position="51"/>
        <end position="75"/>
    </location>
</feature>
<evidence type="ECO:0000256" key="2">
    <source>
        <dbReference type="ARBA" id="ARBA00022692"/>
    </source>
</evidence>
<keyword evidence="5 6" id="KW-0489">Methyltransferase</keyword>
<evidence type="ECO:0000256" key="3">
    <source>
        <dbReference type="ARBA" id="ARBA00022989"/>
    </source>
</evidence>
<keyword evidence="2 5" id="KW-0812">Transmembrane</keyword>
<dbReference type="PANTHER" id="PTHR12714">
    <property type="entry name" value="PROTEIN-S ISOPRENYLCYSTEINE O-METHYLTRANSFERASE"/>
    <property type="match status" value="1"/>
</dbReference>
<keyword evidence="5" id="KW-0256">Endoplasmic reticulum</keyword>
<keyword evidence="6" id="KW-0808">Transferase</keyword>
<comment type="caution">
    <text evidence="5">Lacks conserved residue(s) required for the propagation of feature annotation.</text>
</comment>
<evidence type="ECO:0000256" key="4">
    <source>
        <dbReference type="ARBA" id="ARBA00023136"/>
    </source>
</evidence>
<accession>A0A162K857</accession>
<comment type="caution">
    <text evidence="6">The sequence shown here is derived from an EMBL/GenBank/DDBJ whole genome shotgun (WGS) entry which is preliminary data.</text>
</comment>
<dbReference type="InterPro" id="IPR007269">
    <property type="entry name" value="ICMT_MeTrfase"/>
</dbReference>
<dbReference type="Proteomes" id="UP000076881">
    <property type="component" value="Unassembled WGS sequence"/>
</dbReference>
<evidence type="ECO:0000313" key="7">
    <source>
        <dbReference type="Proteomes" id="UP000076881"/>
    </source>
</evidence>
<name>A0A162K857_CORDF</name>
<keyword evidence="3 5" id="KW-1133">Transmembrane helix</keyword>
<keyword evidence="7" id="KW-1185">Reference proteome</keyword>
<dbReference type="Pfam" id="PF04140">
    <property type="entry name" value="ICMT"/>
    <property type="match status" value="1"/>
</dbReference>
<dbReference type="EMBL" id="AZHF01000003">
    <property type="protein sequence ID" value="OAA78333.1"/>
    <property type="molecule type" value="Genomic_DNA"/>
</dbReference>
<keyword evidence="5" id="KW-0949">S-adenosyl-L-methionine</keyword>
<comment type="catalytic activity">
    <reaction evidence="5">
        <text>[protein]-C-terminal S-[(2E,6E)-farnesyl]-L-cysteine + S-adenosyl-L-methionine = [protein]-C-terminal S-[(2E,6E)-farnesyl]-L-cysteine methyl ester + S-adenosyl-L-homocysteine</text>
        <dbReference type="Rhea" id="RHEA:21672"/>
        <dbReference type="Rhea" id="RHEA-COMP:12125"/>
        <dbReference type="Rhea" id="RHEA-COMP:12126"/>
        <dbReference type="ChEBI" id="CHEBI:57856"/>
        <dbReference type="ChEBI" id="CHEBI:59789"/>
        <dbReference type="ChEBI" id="CHEBI:90510"/>
        <dbReference type="ChEBI" id="CHEBI:90511"/>
        <dbReference type="EC" id="2.1.1.100"/>
    </reaction>
</comment>
<protein>
    <recommendedName>
        <fullName evidence="5">Protein-S-isoprenylcysteine O-methyltransferase</fullName>
        <ecNumber evidence="5">2.1.1.100</ecNumber>
    </recommendedName>
</protein>
<dbReference type="PANTHER" id="PTHR12714:SF9">
    <property type="entry name" value="PROTEIN-S-ISOPRENYLCYSTEINE O-METHYLTRANSFERASE"/>
    <property type="match status" value="1"/>
</dbReference>
<dbReference type="EC" id="2.1.1.100" evidence="5"/>
<gene>
    <name evidence="6" type="ORF">LEL_05156</name>
</gene>
<dbReference type="STRING" id="1081108.A0A162K857"/>
<comment type="subcellular location">
    <subcellularLocation>
        <location evidence="5">Endoplasmic reticulum membrane</location>
        <topology evidence="5">Multi-pass membrane protein</topology>
    </subcellularLocation>
    <subcellularLocation>
        <location evidence="1">Membrane</location>
        <topology evidence="1">Multi-pass membrane protein</topology>
    </subcellularLocation>
</comment>
<keyword evidence="4 5" id="KW-0472">Membrane</keyword>
<evidence type="ECO:0000256" key="1">
    <source>
        <dbReference type="ARBA" id="ARBA00004141"/>
    </source>
</evidence>
<comment type="similarity">
    <text evidence="5">Belongs to the class VI-like SAM-binding methyltransferase superfamily. Isoprenylcysteine carboxyl methyltransferase family.</text>
</comment>
<dbReference type="GO" id="GO:0032259">
    <property type="term" value="P:methylation"/>
    <property type="evidence" value="ECO:0007669"/>
    <property type="project" value="UniProtKB-KW"/>
</dbReference>
<dbReference type="Gene3D" id="1.20.120.1630">
    <property type="match status" value="1"/>
</dbReference>
<evidence type="ECO:0000313" key="6">
    <source>
        <dbReference type="EMBL" id="OAA78333.1"/>
    </source>
</evidence>
<dbReference type="OrthoDB" id="422086at2759"/>
<feature type="transmembrane region" description="Helical" evidence="5">
    <location>
        <begin position="95"/>
        <end position="115"/>
    </location>
</feature>
<evidence type="ECO:0000256" key="5">
    <source>
        <dbReference type="RuleBase" id="RU362022"/>
    </source>
</evidence>
<dbReference type="GO" id="GO:0004671">
    <property type="term" value="F:protein C-terminal S-isoprenylcysteine carboxyl O-methyltransferase activity"/>
    <property type="evidence" value="ECO:0007669"/>
    <property type="project" value="UniProtKB-EC"/>
</dbReference>